<organism evidence="7 8">
    <name type="scientific">Mizuhopecten yessoensis</name>
    <name type="common">Japanese scallop</name>
    <name type="synonym">Patinopecten yessoensis</name>
    <dbReference type="NCBI Taxonomy" id="6573"/>
    <lineage>
        <taxon>Eukaryota</taxon>
        <taxon>Metazoa</taxon>
        <taxon>Spiralia</taxon>
        <taxon>Lophotrochozoa</taxon>
        <taxon>Mollusca</taxon>
        <taxon>Bivalvia</taxon>
        <taxon>Autobranchia</taxon>
        <taxon>Pteriomorphia</taxon>
        <taxon>Pectinida</taxon>
        <taxon>Pectinoidea</taxon>
        <taxon>Pectinidae</taxon>
        <taxon>Mizuhopecten</taxon>
    </lineage>
</organism>
<evidence type="ECO:0000256" key="6">
    <source>
        <dbReference type="PIRSR" id="PIRSR018169-1"/>
    </source>
</evidence>
<dbReference type="GO" id="GO:0003847">
    <property type="term" value="F:1-alkyl-2-acetylglycerophosphocholine esterase activity"/>
    <property type="evidence" value="ECO:0007669"/>
    <property type="project" value="UniProtKB-UniRule"/>
</dbReference>
<sequence>MGKIDNFIQSVPLTLDLGEKIRKHLPPGTGEYSVGCLDCDHTSDPLSDTGALFRLYYPIEKTDIIKRHKQWPLWLPRRQYSEGFAHYLKLNTKVFGKIFKWLAGDVYIPALWQSPPVANGQKFPVVVFSHGIGGNRTTNTTMCTELASQGFIVAAMEHRDGSASMTYELKPNEKGNVEIVEEAEKPQQKRNLHKRSHSFHGYNATDAEWKPYVHYEPWNEFEYRNNQVKKRSRECSEALDILTSLNLGVEVHNTLGGNFNSKLFKDRMDLSKVIMIGHSFGGSTCLHTLAHDKRFLIGAVLDGWMHPLGKEVYTSITQPTLLLNMEKFQWKENIEQMLMIQNNQAEKVMITMRGACHQSVTDFQFIVGKRLARFMDCRHIIHPRVSMDLCNKAVLSFVWKHLGSEDREIHEDILSGDHSLMMKGTNVNMSC</sequence>
<keyword evidence="8" id="KW-1185">Reference proteome</keyword>
<gene>
    <name evidence="7" type="ORF">KP79_PYT23627</name>
</gene>
<evidence type="ECO:0000313" key="8">
    <source>
        <dbReference type="Proteomes" id="UP000242188"/>
    </source>
</evidence>
<keyword evidence="2 5" id="KW-0378">Hydrolase</keyword>
<dbReference type="Proteomes" id="UP000242188">
    <property type="component" value="Unassembled WGS sequence"/>
</dbReference>
<proteinExistence type="predicted"/>
<dbReference type="PIRSF" id="PIRSF018169">
    <property type="entry name" value="PAF_acetylhydrolase"/>
    <property type="match status" value="1"/>
</dbReference>
<evidence type="ECO:0000256" key="5">
    <source>
        <dbReference type="PIRNR" id="PIRNR018169"/>
    </source>
</evidence>
<dbReference type="ESTHER" id="mizye-a0a210q8u5">
    <property type="family name" value="PAF-Acetylhydrolase"/>
</dbReference>
<dbReference type="PANTHER" id="PTHR10272">
    <property type="entry name" value="PLATELET-ACTIVATING FACTOR ACETYLHYDROLASE"/>
    <property type="match status" value="1"/>
</dbReference>
<comment type="caution">
    <text evidence="7">The sequence shown here is derived from an EMBL/GenBank/DDBJ whole genome shotgun (WGS) entry which is preliminary data.</text>
</comment>
<dbReference type="EC" id="3.1.1.47" evidence="1 5"/>
<dbReference type="OrthoDB" id="2363873at2759"/>
<dbReference type="InterPro" id="IPR016715">
    <property type="entry name" value="PAF_acetylhydro_eukaryote"/>
</dbReference>
<feature type="active site" description="Charge relay system" evidence="6">
    <location>
        <position position="357"/>
    </location>
</feature>
<reference evidence="7 8" key="1">
    <citation type="journal article" date="2017" name="Nat. Ecol. Evol.">
        <title>Scallop genome provides insights into evolution of bilaterian karyotype and development.</title>
        <authorList>
            <person name="Wang S."/>
            <person name="Zhang J."/>
            <person name="Jiao W."/>
            <person name="Li J."/>
            <person name="Xun X."/>
            <person name="Sun Y."/>
            <person name="Guo X."/>
            <person name="Huan P."/>
            <person name="Dong B."/>
            <person name="Zhang L."/>
            <person name="Hu X."/>
            <person name="Sun X."/>
            <person name="Wang J."/>
            <person name="Zhao C."/>
            <person name="Wang Y."/>
            <person name="Wang D."/>
            <person name="Huang X."/>
            <person name="Wang R."/>
            <person name="Lv J."/>
            <person name="Li Y."/>
            <person name="Zhang Z."/>
            <person name="Liu B."/>
            <person name="Lu W."/>
            <person name="Hui Y."/>
            <person name="Liang J."/>
            <person name="Zhou Z."/>
            <person name="Hou R."/>
            <person name="Li X."/>
            <person name="Liu Y."/>
            <person name="Li H."/>
            <person name="Ning X."/>
            <person name="Lin Y."/>
            <person name="Zhao L."/>
            <person name="Xing Q."/>
            <person name="Dou J."/>
            <person name="Li Y."/>
            <person name="Mao J."/>
            <person name="Guo H."/>
            <person name="Dou H."/>
            <person name="Li T."/>
            <person name="Mu C."/>
            <person name="Jiang W."/>
            <person name="Fu Q."/>
            <person name="Fu X."/>
            <person name="Miao Y."/>
            <person name="Liu J."/>
            <person name="Yu Q."/>
            <person name="Li R."/>
            <person name="Liao H."/>
            <person name="Li X."/>
            <person name="Kong Y."/>
            <person name="Jiang Z."/>
            <person name="Chourrout D."/>
            <person name="Li R."/>
            <person name="Bao Z."/>
        </authorList>
    </citation>
    <scope>NUCLEOTIDE SEQUENCE [LARGE SCALE GENOMIC DNA]</scope>
    <source>
        <strain evidence="7 8">PY_sf001</strain>
    </source>
</reference>
<accession>A0A210Q8U5</accession>
<feature type="active site" description="Nucleophile" evidence="6">
    <location>
        <position position="279"/>
    </location>
</feature>
<dbReference type="SUPFAM" id="SSF53474">
    <property type="entry name" value="alpha/beta-Hydrolases"/>
    <property type="match status" value="1"/>
</dbReference>
<keyword evidence="4 5" id="KW-0443">Lipid metabolism</keyword>
<dbReference type="PANTHER" id="PTHR10272:SF0">
    <property type="entry name" value="PLATELET-ACTIVATING FACTOR ACETYLHYDROLASE"/>
    <property type="match status" value="1"/>
</dbReference>
<feature type="active site" description="Charge relay system" evidence="6">
    <location>
        <position position="302"/>
    </location>
</feature>
<evidence type="ECO:0000256" key="1">
    <source>
        <dbReference type="ARBA" id="ARBA00013201"/>
    </source>
</evidence>
<evidence type="ECO:0000313" key="7">
    <source>
        <dbReference type="EMBL" id="OWF45167.1"/>
    </source>
</evidence>
<name>A0A210Q8U5_MIZYE</name>
<dbReference type="STRING" id="6573.A0A210Q8U5"/>
<dbReference type="Pfam" id="PF03403">
    <property type="entry name" value="PAF-AH_p_II"/>
    <property type="match status" value="1"/>
</dbReference>
<evidence type="ECO:0000256" key="4">
    <source>
        <dbReference type="ARBA" id="ARBA00023098"/>
    </source>
</evidence>
<dbReference type="EMBL" id="NEDP02004556">
    <property type="protein sequence ID" value="OWF45167.1"/>
    <property type="molecule type" value="Genomic_DNA"/>
</dbReference>
<dbReference type="GO" id="GO:0016042">
    <property type="term" value="P:lipid catabolic process"/>
    <property type="evidence" value="ECO:0007669"/>
    <property type="project" value="UniProtKB-KW"/>
</dbReference>
<dbReference type="InterPro" id="IPR029058">
    <property type="entry name" value="AB_hydrolase_fold"/>
</dbReference>
<keyword evidence="3 5" id="KW-0442">Lipid degradation</keyword>
<evidence type="ECO:0000256" key="3">
    <source>
        <dbReference type="ARBA" id="ARBA00022963"/>
    </source>
</evidence>
<evidence type="ECO:0000256" key="2">
    <source>
        <dbReference type="ARBA" id="ARBA00022801"/>
    </source>
</evidence>
<dbReference type="AlphaFoldDB" id="A0A210Q8U5"/>
<dbReference type="Gene3D" id="3.40.50.1820">
    <property type="entry name" value="alpha/beta hydrolase"/>
    <property type="match status" value="1"/>
</dbReference>
<comment type="catalytic activity">
    <reaction evidence="5">
        <text>a 1-O-alkyl-2-acetyl-sn-glycero-3-phosphocholine + H2O = a 1-O-alkyl-sn-glycero-3-phosphocholine + acetate + H(+)</text>
        <dbReference type="Rhea" id="RHEA:17777"/>
        <dbReference type="ChEBI" id="CHEBI:15377"/>
        <dbReference type="ChEBI" id="CHEBI:15378"/>
        <dbReference type="ChEBI" id="CHEBI:30089"/>
        <dbReference type="ChEBI" id="CHEBI:30909"/>
        <dbReference type="ChEBI" id="CHEBI:36707"/>
        <dbReference type="EC" id="3.1.1.47"/>
    </reaction>
</comment>
<protein>
    <recommendedName>
        <fullName evidence="1 5">1-alkyl-2-acetylglycerophosphocholine esterase</fullName>
        <ecNumber evidence="1 5">3.1.1.47</ecNumber>
    </recommendedName>
</protein>